<accession>A0A1E3RS33</accession>
<evidence type="ECO:0000256" key="3">
    <source>
        <dbReference type="ARBA" id="ARBA00022723"/>
    </source>
</evidence>
<keyword evidence="6 7" id="KW-0503">Monooxygenase</keyword>
<dbReference type="EMBL" id="MIHA01000001">
    <property type="protein sequence ID" value="ODQ92232.1"/>
    <property type="molecule type" value="Genomic_DNA"/>
</dbReference>
<gene>
    <name evidence="8" type="ORF">BHQ18_00345</name>
</gene>
<dbReference type="RefSeq" id="WP_069411584.1">
    <property type="nucleotide sequence ID" value="NZ_JACKUL010000020.1"/>
</dbReference>
<reference evidence="9" key="1">
    <citation type="submission" date="2016-09" db="EMBL/GenBank/DDBJ databases">
        <authorList>
            <person name="Greninger A.L."/>
            <person name="Jerome K.R."/>
            <person name="Mcnair B."/>
            <person name="Wallis C."/>
            <person name="Fang F."/>
        </authorList>
    </citation>
    <scope>NUCLEOTIDE SEQUENCE [LARGE SCALE GENOMIC DNA]</scope>
    <source>
        <strain evidence="9">M6</strain>
    </source>
</reference>
<evidence type="ECO:0000313" key="8">
    <source>
        <dbReference type="EMBL" id="ODQ92232.1"/>
    </source>
</evidence>
<dbReference type="OrthoDB" id="502624at2"/>
<dbReference type="Pfam" id="PF00067">
    <property type="entry name" value="p450"/>
    <property type="match status" value="1"/>
</dbReference>
<keyword evidence="5 7" id="KW-0408">Iron</keyword>
<dbReference type="SUPFAM" id="SSF48264">
    <property type="entry name" value="Cytochrome P450"/>
    <property type="match status" value="1"/>
</dbReference>
<protein>
    <submittedName>
        <fullName evidence="8">Cytochrome</fullName>
    </submittedName>
</protein>
<dbReference type="GO" id="GO:0020037">
    <property type="term" value="F:heme binding"/>
    <property type="evidence" value="ECO:0007669"/>
    <property type="project" value="InterPro"/>
</dbReference>
<dbReference type="PANTHER" id="PTHR46696:SF1">
    <property type="entry name" value="CYTOCHROME P450 YJIB-RELATED"/>
    <property type="match status" value="1"/>
</dbReference>
<comment type="caution">
    <text evidence="8">The sequence shown here is derived from an EMBL/GenBank/DDBJ whole genome shotgun (WGS) entry which is preliminary data.</text>
</comment>
<evidence type="ECO:0000256" key="4">
    <source>
        <dbReference type="ARBA" id="ARBA00023002"/>
    </source>
</evidence>
<dbReference type="Gene3D" id="1.10.630.10">
    <property type="entry name" value="Cytochrome P450"/>
    <property type="match status" value="1"/>
</dbReference>
<dbReference type="Proteomes" id="UP000094053">
    <property type="component" value="Unassembled WGS sequence"/>
</dbReference>
<dbReference type="PANTHER" id="PTHR46696">
    <property type="entry name" value="P450, PUTATIVE (EUROFUNG)-RELATED"/>
    <property type="match status" value="1"/>
</dbReference>
<name>A0A1E3RS33_MYCFV</name>
<dbReference type="InterPro" id="IPR002397">
    <property type="entry name" value="Cyt_P450_B"/>
</dbReference>
<comment type="similarity">
    <text evidence="1 7">Belongs to the cytochrome P450 family.</text>
</comment>
<dbReference type="STRING" id="1776.BHQ18_00345"/>
<keyword evidence="4 7" id="KW-0560">Oxidoreductase</keyword>
<evidence type="ECO:0000256" key="7">
    <source>
        <dbReference type="RuleBase" id="RU000461"/>
    </source>
</evidence>
<evidence type="ECO:0000256" key="2">
    <source>
        <dbReference type="ARBA" id="ARBA00022617"/>
    </source>
</evidence>
<evidence type="ECO:0000256" key="6">
    <source>
        <dbReference type="ARBA" id="ARBA00023033"/>
    </source>
</evidence>
<dbReference type="PROSITE" id="PS00086">
    <property type="entry name" value="CYTOCHROME_P450"/>
    <property type="match status" value="1"/>
</dbReference>
<dbReference type="InterPro" id="IPR017972">
    <property type="entry name" value="Cyt_P450_CS"/>
</dbReference>
<evidence type="ECO:0000313" key="9">
    <source>
        <dbReference type="Proteomes" id="UP000094053"/>
    </source>
</evidence>
<keyword evidence="3 7" id="KW-0479">Metal-binding</keyword>
<evidence type="ECO:0000256" key="5">
    <source>
        <dbReference type="ARBA" id="ARBA00023004"/>
    </source>
</evidence>
<dbReference type="InterPro" id="IPR036396">
    <property type="entry name" value="Cyt_P450_sf"/>
</dbReference>
<evidence type="ECO:0000256" key="1">
    <source>
        <dbReference type="ARBA" id="ARBA00010617"/>
    </source>
</evidence>
<keyword evidence="2 7" id="KW-0349">Heme</keyword>
<dbReference type="PRINTS" id="PR00359">
    <property type="entry name" value="BP450"/>
</dbReference>
<dbReference type="GO" id="GO:0004497">
    <property type="term" value="F:monooxygenase activity"/>
    <property type="evidence" value="ECO:0007669"/>
    <property type="project" value="UniProtKB-KW"/>
</dbReference>
<sequence>MTSPTLQAFSYDPFDPAVMADPLPYYRILRDHHPVYYIDKWDTYALSRFDDVWRVLEINDGTFVASEGTLPAATVLADHNDGPVPDPPLHPMPFHANFDAPIYDTVRRCTSAPLRPRSVSGLADRVRQLAGERLDELLPRGTFDLTQDYGGIVAASMVCELLGLPVELAGEVLGTVNAGSMAQPGSGVEVAKARPGYLEYLVPIIERSRAVPGENPIADNLIAYRLPDGSGFSDVEAATQLLGIFIGGTETVPKIVAHGLWELGSHPDQLAEVRADLEAAVPVAREEMIRYCAPAQWFARTVRKPITLHDTTIRPGQRIITLLASANRDEREYPDPERFIWNRPIERLLAFGRGQHFCLGVHLARLEITVLVTEWLKRVDDWRIDPAAALRPPSSFQWGYNSVPVEV</sequence>
<keyword evidence="9" id="KW-1185">Reference proteome</keyword>
<organism evidence="8 9">
    <name type="scientific">Mycolicibacterium flavescens</name>
    <name type="common">Mycobacterium flavescens</name>
    <dbReference type="NCBI Taxonomy" id="1776"/>
    <lineage>
        <taxon>Bacteria</taxon>
        <taxon>Bacillati</taxon>
        <taxon>Actinomycetota</taxon>
        <taxon>Actinomycetes</taxon>
        <taxon>Mycobacteriales</taxon>
        <taxon>Mycobacteriaceae</taxon>
        <taxon>Mycolicibacterium</taxon>
    </lineage>
</organism>
<dbReference type="AlphaFoldDB" id="A0A1E3RS33"/>
<dbReference type="GO" id="GO:0016705">
    <property type="term" value="F:oxidoreductase activity, acting on paired donors, with incorporation or reduction of molecular oxygen"/>
    <property type="evidence" value="ECO:0007669"/>
    <property type="project" value="InterPro"/>
</dbReference>
<dbReference type="InterPro" id="IPR001128">
    <property type="entry name" value="Cyt_P450"/>
</dbReference>
<dbReference type="GO" id="GO:0005506">
    <property type="term" value="F:iron ion binding"/>
    <property type="evidence" value="ECO:0007669"/>
    <property type="project" value="InterPro"/>
</dbReference>
<proteinExistence type="inferred from homology"/>